<dbReference type="Pfam" id="PF00109">
    <property type="entry name" value="ketoacyl-synt"/>
    <property type="match status" value="1"/>
</dbReference>
<reference evidence="6" key="1">
    <citation type="submission" date="2018-07" db="EMBL/GenBank/DDBJ databases">
        <authorList>
            <person name="Chen L."/>
        </authorList>
    </citation>
    <scope>NUCLEOTIDE SEQUENCE</scope>
    <source>
        <strain evidence="6">HSB028</strain>
    </source>
</reference>
<evidence type="ECO:0000256" key="1">
    <source>
        <dbReference type="ARBA" id="ARBA00022450"/>
    </source>
</evidence>
<dbReference type="GO" id="GO:0004312">
    <property type="term" value="F:fatty acid synthase activity"/>
    <property type="evidence" value="ECO:0007669"/>
    <property type="project" value="TreeGrafter"/>
</dbReference>
<dbReference type="PROSITE" id="PS00606">
    <property type="entry name" value="KS3_1"/>
    <property type="match status" value="1"/>
</dbReference>
<dbReference type="EMBL" id="MH571999">
    <property type="protein sequence ID" value="QBL98015.1"/>
    <property type="molecule type" value="Genomic_DNA"/>
</dbReference>
<dbReference type="CDD" id="cd00833">
    <property type="entry name" value="PKS"/>
    <property type="match status" value="1"/>
</dbReference>
<protein>
    <submittedName>
        <fullName evidence="6">Polyketide synthase</fullName>
    </submittedName>
</protein>
<dbReference type="InterPro" id="IPR050091">
    <property type="entry name" value="PKS_NRPS_Biosynth_Enz"/>
</dbReference>
<evidence type="ECO:0000256" key="2">
    <source>
        <dbReference type="ARBA" id="ARBA00022553"/>
    </source>
</evidence>
<dbReference type="InterPro" id="IPR018201">
    <property type="entry name" value="Ketoacyl_synth_AS"/>
</dbReference>
<dbReference type="PANTHER" id="PTHR43775">
    <property type="entry name" value="FATTY ACID SYNTHASE"/>
    <property type="match status" value="1"/>
</dbReference>
<name>A0A482CVL3_BACAM</name>
<dbReference type="AlphaFoldDB" id="A0A482CVL3"/>
<comment type="similarity">
    <text evidence="4">Belongs to the thiolase-like superfamily. Beta-ketoacyl-ACP synthases family.</text>
</comment>
<sequence length="226" mass="23414">MDPQQRLLLTHAWKAIEDAGYASKSLSGTKTGVFIGTGNTGYGSLLANADAEIEGSSAANTSPSVGPNRVSYTLNLHGPSEPIDTACSSSLVAIHHAVSSIEEGTCDMALAGGINTIVLPDVYISFDKAGALSKEGRCKTFSDQADGFAHGEGAGLFFLKKLKAAEADGDHIYGVIKGSAVNHGGRAASLTTPNPKQQAEVIKAAYKKAGIDPKTVSYIEAHGTRH</sequence>
<evidence type="ECO:0000256" key="4">
    <source>
        <dbReference type="RuleBase" id="RU003694"/>
    </source>
</evidence>
<dbReference type="Pfam" id="PF02801">
    <property type="entry name" value="Ketoacyl-synt_C"/>
    <property type="match status" value="1"/>
</dbReference>
<organism evidence="6">
    <name type="scientific">Bacillus amyloliquefaciens</name>
    <name type="common">Bacillus velezensis</name>
    <dbReference type="NCBI Taxonomy" id="1390"/>
    <lineage>
        <taxon>Bacteria</taxon>
        <taxon>Bacillati</taxon>
        <taxon>Bacillota</taxon>
        <taxon>Bacilli</taxon>
        <taxon>Bacillales</taxon>
        <taxon>Bacillaceae</taxon>
        <taxon>Bacillus</taxon>
        <taxon>Bacillus amyloliquefaciens group</taxon>
    </lineage>
</organism>
<dbReference type="SMART" id="SM00825">
    <property type="entry name" value="PKS_KS"/>
    <property type="match status" value="1"/>
</dbReference>
<proteinExistence type="inferred from homology"/>
<dbReference type="InterPro" id="IPR014030">
    <property type="entry name" value="Ketoacyl_synth_N"/>
</dbReference>
<dbReference type="GO" id="GO:0004315">
    <property type="term" value="F:3-oxoacyl-[acyl-carrier-protein] synthase activity"/>
    <property type="evidence" value="ECO:0007669"/>
    <property type="project" value="InterPro"/>
</dbReference>
<keyword evidence="3 4" id="KW-0808">Transferase</keyword>
<evidence type="ECO:0000259" key="5">
    <source>
        <dbReference type="PROSITE" id="PS52004"/>
    </source>
</evidence>
<dbReference type="InterPro" id="IPR014031">
    <property type="entry name" value="Ketoacyl_synth_C"/>
</dbReference>
<dbReference type="GO" id="GO:0005886">
    <property type="term" value="C:plasma membrane"/>
    <property type="evidence" value="ECO:0007669"/>
    <property type="project" value="TreeGrafter"/>
</dbReference>
<dbReference type="PANTHER" id="PTHR43775:SF37">
    <property type="entry name" value="SI:DKEY-61P9.11"/>
    <property type="match status" value="1"/>
</dbReference>
<keyword evidence="2" id="KW-0597">Phosphoprotein</keyword>
<dbReference type="InterPro" id="IPR016039">
    <property type="entry name" value="Thiolase-like"/>
</dbReference>
<accession>A0A482CVL3</accession>
<evidence type="ECO:0000313" key="6">
    <source>
        <dbReference type="EMBL" id="QBL98015.1"/>
    </source>
</evidence>
<evidence type="ECO:0000256" key="3">
    <source>
        <dbReference type="ARBA" id="ARBA00022679"/>
    </source>
</evidence>
<dbReference type="PROSITE" id="PS52004">
    <property type="entry name" value="KS3_2"/>
    <property type="match status" value="1"/>
</dbReference>
<dbReference type="Gene3D" id="3.40.47.10">
    <property type="match status" value="1"/>
</dbReference>
<dbReference type="GO" id="GO:0005737">
    <property type="term" value="C:cytoplasm"/>
    <property type="evidence" value="ECO:0007669"/>
    <property type="project" value="TreeGrafter"/>
</dbReference>
<dbReference type="GO" id="GO:0071770">
    <property type="term" value="P:DIM/DIP cell wall layer assembly"/>
    <property type="evidence" value="ECO:0007669"/>
    <property type="project" value="TreeGrafter"/>
</dbReference>
<dbReference type="GO" id="GO:0006633">
    <property type="term" value="P:fatty acid biosynthetic process"/>
    <property type="evidence" value="ECO:0007669"/>
    <property type="project" value="InterPro"/>
</dbReference>
<dbReference type="SUPFAM" id="SSF53901">
    <property type="entry name" value="Thiolase-like"/>
    <property type="match status" value="1"/>
</dbReference>
<keyword evidence="1" id="KW-0596">Phosphopantetheine</keyword>
<feature type="domain" description="Ketosynthase family 3 (KS3)" evidence="5">
    <location>
        <begin position="1"/>
        <end position="226"/>
    </location>
</feature>
<dbReference type="InterPro" id="IPR020841">
    <property type="entry name" value="PKS_Beta-ketoAc_synthase_dom"/>
</dbReference>